<dbReference type="SUPFAM" id="SSF51735">
    <property type="entry name" value="NAD(P)-binding Rossmann-fold domains"/>
    <property type="match status" value="1"/>
</dbReference>
<sequence>MNTPEPVAFIGLGPMGRAMVGALLSRGHRVTVWNRTPSRADALVGRGAVRAASPAEAVTSAELVILSLTDYDAMYSVLDTVGDALAGRTVVNLSSDSPARTREAARWLADRGADLLVGGVMVPAPMVGTEAARVHYSGPRRLLDAHHDTLAVIGRPDYRGEDHGVAQLWYQAELDVFLTMLNGFAHAAALLDSAGVEATELAPYAAETLALAGAFLDPAARAIVSGVHTDDGANVTMMGASADHVLAASRDAGIDTGLPGAVKAHYDWARAAGYGDLSWTSLYTVIRRPPER</sequence>
<proteinExistence type="inferred from homology"/>
<dbReference type="InterPro" id="IPR006115">
    <property type="entry name" value="6PGDH_NADP-bd"/>
</dbReference>
<dbReference type="GO" id="GO:0016491">
    <property type="term" value="F:oxidoreductase activity"/>
    <property type="evidence" value="ECO:0007669"/>
    <property type="project" value="UniProtKB-KW"/>
</dbReference>
<accession>A0A562VAX3</accession>
<name>A0A562VAX3_9ACTN</name>
<dbReference type="SUPFAM" id="SSF48179">
    <property type="entry name" value="6-phosphogluconate dehydrogenase C-terminal domain-like"/>
    <property type="match status" value="1"/>
</dbReference>
<feature type="domain" description="6-phosphogluconate dehydrogenase NADP-binding" evidence="3">
    <location>
        <begin position="7"/>
        <end position="120"/>
    </location>
</feature>
<feature type="domain" description="NADPH-dependent reductive aminase-like C-terminal" evidence="4">
    <location>
        <begin position="162"/>
        <end position="288"/>
    </location>
</feature>
<dbReference type="PANTHER" id="PTHR43580:SF2">
    <property type="entry name" value="CYTOKINE-LIKE NUCLEAR FACTOR N-PAC"/>
    <property type="match status" value="1"/>
</dbReference>
<organism evidence="5 6">
    <name type="scientific">Stackebrandtia albiflava</name>
    <dbReference type="NCBI Taxonomy" id="406432"/>
    <lineage>
        <taxon>Bacteria</taxon>
        <taxon>Bacillati</taxon>
        <taxon>Actinomycetota</taxon>
        <taxon>Actinomycetes</taxon>
        <taxon>Glycomycetales</taxon>
        <taxon>Glycomycetaceae</taxon>
        <taxon>Stackebrandtia</taxon>
    </lineage>
</organism>
<dbReference type="GO" id="GO:0050661">
    <property type="term" value="F:NADP binding"/>
    <property type="evidence" value="ECO:0007669"/>
    <property type="project" value="InterPro"/>
</dbReference>
<dbReference type="InterPro" id="IPR048666">
    <property type="entry name" value="RedAm-like_C"/>
</dbReference>
<dbReference type="Gene3D" id="3.40.50.720">
    <property type="entry name" value="NAD(P)-binding Rossmann-like Domain"/>
    <property type="match status" value="1"/>
</dbReference>
<comment type="caution">
    <text evidence="5">The sequence shown here is derived from an EMBL/GenBank/DDBJ whole genome shotgun (WGS) entry which is preliminary data.</text>
</comment>
<dbReference type="PIRSF" id="PIRSF000103">
    <property type="entry name" value="HIBADH"/>
    <property type="match status" value="1"/>
</dbReference>
<dbReference type="EMBL" id="VLLL01000005">
    <property type="protein sequence ID" value="TWJ15015.1"/>
    <property type="molecule type" value="Genomic_DNA"/>
</dbReference>
<dbReference type="RefSeq" id="WP_211354265.1">
    <property type="nucleotide sequence ID" value="NZ_BAABIJ010000001.1"/>
</dbReference>
<evidence type="ECO:0000259" key="3">
    <source>
        <dbReference type="Pfam" id="PF03446"/>
    </source>
</evidence>
<evidence type="ECO:0000259" key="4">
    <source>
        <dbReference type="Pfam" id="PF21761"/>
    </source>
</evidence>
<keyword evidence="6" id="KW-1185">Reference proteome</keyword>
<dbReference type="Proteomes" id="UP000321617">
    <property type="component" value="Unassembled WGS sequence"/>
</dbReference>
<dbReference type="InterPro" id="IPR036291">
    <property type="entry name" value="NAD(P)-bd_dom_sf"/>
</dbReference>
<evidence type="ECO:0000313" key="5">
    <source>
        <dbReference type="EMBL" id="TWJ15015.1"/>
    </source>
</evidence>
<evidence type="ECO:0000313" key="6">
    <source>
        <dbReference type="Proteomes" id="UP000321617"/>
    </source>
</evidence>
<keyword evidence="2" id="KW-0560">Oxidoreductase</keyword>
<evidence type="ECO:0000256" key="1">
    <source>
        <dbReference type="ARBA" id="ARBA00009080"/>
    </source>
</evidence>
<dbReference type="InterPro" id="IPR013328">
    <property type="entry name" value="6PGD_dom2"/>
</dbReference>
<dbReference type="Gene3D" id="1.10.1040.10">
    <property type="entry name" value="N-(1-d-carboxylethyl)-l-norvaline Dehydrogenase, domain 2"/>
    <property type="match status" value="1"/>
</dbReference>
<evidence type="ECO:0000256" key="2">
    <source>
        <dbReference type="ARBA" id="ARBA00023002"/>
    </source>
</evidence>
<dbReference type="AlphaFoldDB" id="A0A562VAX3"/>
<dbReference type="InterPro" id="IPR051265">
    <property type="entry name" value="HIBADH-related_NP60_sf"/>
</dbReference>
<dbReference type="Pfam" id="PF03446">
    <property type="entry name" value="NAD_binding_2"/>
    <property type="match status" value="1"/>
</dbReference>
<protein>
    <submittedName>
        <fullName evidence="5">3-hydroxyisobutyrate dehydrogenase-like beta-hydroxyacid dehydrogenase</fullName>
    </submittedName>
</protein>
<reference evidence="5 6" key="1">
    <citation type="journal article" date="2013" name="Stand. Genomic Sci.">
        <title>Genomic Encyclopedia of Type Strains, Phase I: The one thousand microbial genomes (KMG-I) project.</title>
        <authorList>
            <person name="Kyrpides N.C."/>
            <person name="Woyke T."/>
            <person name="Eisen J.A."/>
            <person name="Garrity G."/>
            <person name="Lilburn T.G."/>
            <person name="Beck B.J."/>
            <person name="Whitman W.B."/>
            <person name="Hugenholtz P."/>
            <person name="Klenk H.P."/>
        </authorList>
    </citation>
    <scope>NUCLEOTIDE SEQUENCE [LARGE SCALE GENOMIC DNA]</scope>
    <source>
        <strain evidence="5 6">DSM 45044</strain>
    </source>
</reference>
<comment type="similarity">
    <text evidence="1">Belongs to the HIBADH-related family.</text>
</comment>
<gene>
    <name evidence="5" type="ORF">LX16_0712</name>
</gene>
<dbReference type="InterPro" id="IPR015815">
    <property type="entry name" value="HIBADH-related"/>
</dbReference>
<dbReference type="Pfam" id="PF21761">
    <property type="entry name" value="RedAm-like_C"/>
    <property type="match status" value="1"/>
</dbReference>
<dbReference type="PANTHER" id="PTHR43580">
    <property type="entry name" value="OXIDOREDUCTASE GLYR1-RELATED"/>
    <property type="match status" value="1"/>
</dbReference>
<dbReference type="InterPro" id="IPR008927">
    <property type="entry name" value="6-PGluconate_DH-like_C_sf"/>
</dbReference>